<protein>
    <submittedName>
        <fullName evidence="8">Uncharacterized protein</fullName>
    </submittedName>
</protein>
<evidence type="ECO:0000256" key="2">
    <source>
        <dbReference type="ARBA" id="ARBA00022617"/>
    </source>
</evidence>
<evidence type="ECO:0000256" key="4">
    <source>
        <dbReference type="ARBA" id="ARBA00023002"/>
    </source>
</evidence>
<dbReference type="Gene3D" id="3.50.50.60">
    <property type="entry name" value="FAD/NAD(P)-binding domain"/>
    <property type="match status" value="1"/>
</dbReference>
<dbReference type="GO" id="GO:0016491">
    <property type="term" value="F:oxidoreductase activity"/>
    <property type="evidence" value="ECO:0007669"/>
    <property type="project" value="UniProtKB-KW"/>
</dbReference>
<gene>
    <name evidence="8" type="ORF">Smic_22430</name>
</gene>
<dbReference type="AlphaFoldDB" id="A0A7J0CPQ2"/>
<evidence type="ECO:0000256" key="5">
    <source>
        <dbReference type="ARBA" id="ARBA00023004"/>
    </source>
</evidence>
<evidence type="ECO:0000256" key="3">
    <source>
        <dbReference type="ARBA" id="ARBA00022723"/>
    </source>
</evidence>
<dbReference type="Proteomes" id="UP000498740">
    <property type="component" value="Unassembled WGS sequence"/>
</dbReference>
<comment type="pathway">
    <text evidence="1">Nitrogen metabolism.</text>
</comment>
<evidence type="ECO:0000256" key="7">
    <source>
        <dbReference type="SAM" id="MobiDB-lite"/>
    </source>
</evidence>
<evidence type="ECO:0000313" key="9">
    <source>
        <dbReference type="Proteomes" id="UP000498740"/>
    </source>
</evidence>
<dbReference type="PANTHER" id="PTHR43809:SF1">
    <property type="entry name" value="NITRITE REDUCTASE (NADH) LARGE SUBUNIT"/>
    <property type="match status" value="1"/>
</dbReference>
<accession>A0A7J0CPQ2</accession>
<keyword evidence="3" id="KW-0479">Metal-binding</keyword>
<dbReference type="PANTHER" id="PTHR43809">
    <property type="entry name" value="NITRITE REDUCTASE (NADH) LARGE SUBUNIT"/>
    <property type="match status" value="1"/>
</dbReference>
<keyword evidence="6" id="KW-0411">Iron-sulfur</keyword>
<dbReference type="InterPro" id="IPR052034">
    <property type="entry name" value="NasD-like"/>
</dbReference>
<sequence>MPETTIPNTPTFVLVGHGMVGQRFLESLAARGLTPAAGRARVVVLCEEPRPAYDRVQLTSYFAGRSPRNSRWWSRSSWRSTASSCTSATRRGASTARPGR</sequence>
<proteinExistence type="predicted"/>
<feature type="region of interest" description="Disordered" evidence="7">
    <location>
        <begin position="79"/>
        <end position="100"/>
    </location>
</feature>
<organism evidence="8 9">
    <name type="scientific">Streptomyces microflavus</name>
    <name type="common">Streptomyces lipmanii</name>
    <dbReference type="NCBI Taxonomy" id="1919"/>
    <lineage>
        <taxon>Bacteria</taxon>
        <taxon>Bacillati</taxon>
        <taxon>Actinomycetota</taxon>
        <taxon>Actinomycetes</taxon>
        <taxon>Kitasatosporales</taxon>
        <taxon>Streptomycetaceae</taxon>
        <taxon>Streptomyces</taxon>
    </lineage>
</organism>
<keyword evidence="5" id="KW-0408">Iron</keyword>
<keyword evidence="2" id="KW-0349">Heme</keyword>
<evidence type="ECO:0000256" key="1">
    <source>
        <dbReference type="ARBA" id="ARBA00004909"/>
    </source>
</evidence>
<comment type="caution">
    <text evidence="8">The sequence shown here is derived from an EMBL/GenBank/DDBJ whole genome shotgun (WGS) entry which is preliminary data.</text>
</comment>
<dbReference type="EMBL" id="BLWD01000001">
    <property type="protein sequence ID" value="GFN03687.1"/>
    <property type="molecule type" value="Genomic_DNA"/>
</dbReference>
<dbReference type="InterPro" id="IPR036188">
    <property type="entry name" value="FAD/NAD-bd_sf"/>
</dbReference>
<keyword evidence="4" id="KW-0560">Oxidoreductase</keyword>
<evidence type="ECO:0000313" key="8">
    <source>
        <dbReference type="EMBL" id="GFN03687.1"/>
    </source>
</evidence>
<dbReference type="GO" id="GO:0051536">
    <property type="term" value="F:iron-sulfur cluster binding"/>
    <property type="evidence" value="ECO:0007669"/>
    <property type="project" value="UniProtKB-KW"/>
</dbReference>
<dbReference type="GO" id="GO:0046872">
    <property type="term" value="F:metal ion binding"/>
    <property type="evidence" value="ECO:0007669"/>
    <property type="project" value="UniProtKB-KW"/>
</dbReference>
<reference evidence="8 9" key="1">
    <citation type="submission" date="2020-05" db="EMBL/GenBank/DDBJ databases">
        <title>Whole genome shotgun sequence of Streptomyces microflavus NBRC 13062.</title>
        <authorList>
            <person name="Komaki H."/>
            <person name="Tamura T."/>
        </authorList>
    </citation>
    <scope>NUCLEOTIDE SEQUENCE [LARGE SCALE GENOMIC DNA]</scope>
    <source>
        <strain evidence="8 9">NBRC 13062</strain>
    </source>
</reference>
<evidence type="ECO:0000256" key="6">
    <source>
        <dbReference type="ARBA" id="ARBA00023014"/>
    </source>
</evidence>
<name>A0A7J0CPQ2_STRMI</name>